<proteinExistence type="inferred from homology"/>
<evidence type="ECO:0000256" key="5">
    <source>
        <dbReference type="ARBA" id="ARBA00023163"/>
    </source>
</evidence>
<dbReference type="OrthoDB" id="350539at2157"/>
<comment type="caution">
    <text evidence="7">Lacks conserved residue(s) required for the propagation of feature annotation.</text>
</comment>
<dbReference type="NCBIfam" id="NF001595">
    <property type="entry name" value="PRK00394.1-5"/>
    <property type="match status" value="1"/>
</dbReference>
<dbReference type="SUPFAM" id="SSF55945">
    <property type="entry name" value="TATA-box binding protein-like"/>
    <property type="match status" value="2"/>
</dbReference>
<dbReference type="InterPro" id="IPR033711">
    <property type="entry name" value="TBP_archaea"/>
</dbReference>
<dbReference type="RefSeq" id="WP_012660131.1">
    <property type="nucleotide sequence ID" value="NZ_CP024845.1"/>
</dbReference>
<evidence type="ECO:0000256" key="1">
    <source>
        <dbReference type="ARBA" id="ARBA00005560"/>
    </source>
</evidence>
<name>A0A1H6VFF2_9EURY</name>
<dbReference type="PANTHER" id="PTHR10126">
    <property type="entry name" value="TATA-BOX BINDING PROTEIN"/>
    <property type="match status" value="1"/>
</dbReference>
<evidence type="ECO:0000256" key="2">
    <source>
        <dbReference type="ARBA" id="ARBA00022737"/>
    </source>
</evidence>
<keyword evidence="9" id="KW-1185">Reference proteome</keyword>
<sequence>MTAPTETIEIQNVVASTGIDQELDLETLVDDIPGAEFNPDNFPGLVDRTQDPKAAALIFRSGKIVCTGAASVDDVHEALEIIFEKLRELGIPVTDSPEITVQNIVSSADLGYDLNLNALAIGLGLEDVEYEPEQFPGLVYRMEDPGVVILLFGSGKIVITGGKFAEDATAAVENIVEKIDDLGLLG</sequence>
<evidence type="ECO:0000256" key="4">
    <source>
        <dbReference type="ARBA" id="ARBA00023125"/>
    </source>
</evidence>
<organism evidence="8 9">
    <name type="scientific">Halohasta litchfieldiae</name>
    <dbReference type="NCBI Taxonomy" id="1073996"/>
    <lineage>
        <taxon>Archaea</taxon>
        <taxon>Methanobacteriati</taxon>
        <taxon>Methanobacteriota</taxon>
        <taxon>Stenosarchaea group</taxon>
        <taxon>Halobacteria</taxon>
        <taxon>Halobacteriales</taxon>
        <taxon>Haloferacaceae</taxon>
        <taxon>Halohasta</taxon>
    </lineage>
</organism>
<comment type="similarity">
    <text evidence="1 7">Belongs to the TBP family.</text>
</comment>
<dbReference type="GO" id="GO:0003700">
    <property type="term" value="F:DNA-binding transcription factor activity"/>
    <property type="evidence" value="ECO:0007669"/>
    <property type="project" value="UniProtKB-UniRule"/>
</dbReference>
<evidence type="ECO:0000313" key="9">
    <source>
        <dbReference type="Proteomes" id="UP000198888"/>
    </source>
</evidence>
<keyword evidence="5 7" id="KW-0804">Transcription</keyword>
<dbReference type="NCBIfam" id="NF001597">
    <property type="entry name" value="PRK00394.2-2"/>
    <property type="match status" value="1"/>
</dbReference>
<protein>
    <recommendedName>
        <fullName evidence="7">TATA-box-binding protein</fullName>
    </recommendedName>
    <alternativeName>
        <fullName evidence="7">Box A-binding protein</fullName>
        <shortName evidence="7">BAP</shortName>
    </alternativeName>
    <alternativeName>
        <fullName evidence="7">TATA sequence-binding protein</fullName>
        <shortName evidence="7">TBP</shortName>
    </alternativeName>
    <alternativeName>
        <fullName evidence="7">TATA-box factor</fullName>
    </alternativeName>
</protein>
<keyword evidence="4 7" id="KW-0238">DNA-binding</keyword>
<dbReference type="InterPro" id="IPR012295">
    <property type="entry name" value="TBP_dom_sf"/>
</dbReference>
<comment type="function">
    <text evidence="6 7">General factor that plays a role in the activation of archaeal genes transcribed by RNA polymerase. Binds specifically to the TATA box promoter element which lies close to the position of transcription initiation.</text>
</comment>
<dbReference type="PRINTS" id="PR00686">
    <property type="entry name" value="TIFACTORIID"/>
</dbReference>
<dbReference type="GeneID" id="35002091"/>
<reference evidence="8 9" key="1">
    <citation type="submission" date="2016-10" db="EMBL/GenBank/DDBJ databases">
        <authorList>
            <person name="de Groot N.N."/>
        </authorList>
    </citation>
    <scope>NUCLEOTIDE SEQUENCE [LARGE SCALE GENOMIC DNA]</scope>
    <source>
        <strain evidence="8 9">DSM 22187</strain>
    </source>
</reference>
<accession>A0A1H6VFF2</accession>
<dbReference type="Gene3D" id="3.30.310.10">
    <property type="entry name" value="TATA-Binding Protein"/>
    <property type="match status" value="2"/>
</dbReference>
<evidence type="ECO:0000256" key="7">
    <source>
        <dbReference type="HAMAP-Rule" id="MF_00408"/>
    </source>
</evidence>
<dbReference type="FunFam" id="3.30.310.10:FF:000007">
    <property type="entry name" value="TATA-box-binding protein"/>
    <property type="match status" value="1"/>
</dbReference>
<dbReference type="KEGG" id="hae:halTADL_1279"/>
<dbReference type="HAMAP" id="MF_00408">
    <property type="entry name" value="TATA_bind_prot_arch"/>
    <property type="match status" value="1"/>
</dbReference>
<dbReference type="FunFam" id="3.30.310.10:FF:000010">
    <property type="entry name" value="TATA-box-binding protein"/>
    <property type="match status" value="1"/>
</dbReference>
<keyword evidence="2 7" id="KW-0677">Repeat</keyword>
<evidence type="ECO:0000256" key="3">
    <source>
        <dbReference type="ARBA" id="ARBA00023015"/>
    </source>
</evidence>
<keyword evidence="3 7" id="KW-0805">Transcription regulation</keyword>
<dbReference type="NCBIfam" id="NF001593">
    <property type="entry name" value="PRK00394.1-2"/>
    <property type="match status" value="1"/>
</dbReference>
<dbReference type="InterPro" id="IPR000814">
    <property type="entry name" value="TBP"/>
</dbReference>
<dbReference type="EMBL" id="FNYR01000017">
    <property type="protein sequence ID" value="SEJ03311.1"/>
    <property type="molecule type" value="Genomic_DNA"/>
</dbReference>
<dbReference type="CDD" id="cd04518">
    <property type="entry name" value="TBP_archaea"/>
    <property type="match status" value="1"/>
</dbReference>
<feature type="repeat" description="1" evidence="7">
    <location>
        <begin position="10"/>
        <end position="86"/>
    </location>
</feature>
<dbReference type="STRING" id="1073996.SAMN05444271_11724"/>
<evidence type="ECO:0000256" key="6">
    <source>
        <dbReference type="ARBA" id="ARBA00025680"/>
    </source>
</evidence>
<dbReference type="GO" id="GO:0006352">
    <property type="term" value="P:DNA-templated transcription initiation"/>
    <property type="evidence" value="ECO:0007669"/>
    <property type="project" value="InterPro"/>
</dbReference>
<evidence type="ECO:0000313" key="8">
    <source>
        <dbReference type="EMBL" id="SEJ03311.1"/>
    </source>
</evidence>
<dbReference type="GO" id="GO:0003677">
    <property type="term" value="F:DNA binding"/>
    <property type="evidence" value="ECO:0007669"/>
    <property type="project" value="UniProtKB-KW"/>
</dbReference>
<dbReference type="Pfam" id="PF00352">
    <property type="entry name" value="TBP"/>
    <property type="match status" value="2"/>
</dbReference>
<dbReference type="Proteomes" id="UP000198888">
    <property type="component" value="Unassembled WGS sequence"/>
</dbReference>
<gene>
    <name evidence="7" type="primary">tbp</name>
    <name evidence="8" type="ORF">SAMN05444271_11724</name>
</gene>
<accession>A0A2H4Q108</accession>
<dbReference type="AlphaFoldDB" id="A0A1H6VFF2"/>